<evidence type="ECO:0000313" key="2">
    <source>
        <dbReference type="EMBL" id="TFD98969.1"/>
    </source>
</evidence>
<keyword evidence="3" id="KW-1185">Reference proteome</keyword>
<dbReference type="Proteomes" id="UP000297861">
    <property type="component" value="Unassembled WGS sequence"/>
</dbReference>
<dbReference type="AlphaFoldDB" id="A0A4Y8L8K6"/>
<accession>A0A4Y8L8K6</accession>
<keyword evidence="1" id="KW-0732">Signal</keyword>
<feature type="signal peptide" evidence="1">
    <location>
        <begin position="1"/>
        <end position="22"/>
    </location>
</feature>
<organism evidence="2 3">
    <name type="scientific">Dysgonomonas capnocytophagoides</name>
    <dbReference type="NCBI Taxonomy" id="45254"/>
    <lineage>
        <taxon>Bacteria</taxon>
        <taxon>Pseudomonadati</taxon>
        <taxon>Bacteroidota</taxon>
        <taxon>Bacteroidia</taxon>
        <taxon>Bacteroidales</taxon>
        <taxon>Dysgonomonadaceae</taxon>
        <taxon>Dysgonomonas</taxon>
    </lineage>
</organism>
<evidence type="ECO:0008006" key="4">
    <source>
        <dbReference type="Google" id="ProtNLM"/>
    </source>
</evidence>
<feature type="chain" id="PRO_5021441258" description="DUF5020 family protein" evidence="1">
    <location>
        <begin position="23"/>
        <end position="253"/>
    </location>
</feature>
<proteinExistence type="predicted"/>
<dbReference type="RefSeq" id="WP_134435377.1">
    <property type="nucleotide sequence ID" value="NZ_SOML01000001.1"/>
</dbReference>
<dbReference type="EMBL" id="SOML01000001">
    <property type="protein sequence ID" value="TFD98969.1"/>
    <property type="molecule type" value="Genomic_DNA"/>
</dbReference>
<comment type="caution">
    <text evidence="2">The sequence shown here is derived from an EMBL/GenBank/DDBJ whole genome shotgun (WGS) entry which is preliminary data.</text>
</comment>
<dbReference type="STRING" id="1121485.GCA_000426485_00168"/>
<gene>
    <name evidence="2" type="ORF">E2605_02460</name>
</gene>
<reference evidence="2 3" key="1">
    <citation type="submission" date="2019-03" db="EMBL/GenBank/DDBJ databases">
        <title>San Antonio Military Medical Center submission to MRSN (WRAIR), pending publication.</title>
        <authorList>
            <person name="Blyth D.M."/>
            <person name="Mccarthy S.L."/>
            <person name="Schall S.E."/>
            <person name="Stam J.A."/>
            <person name="Ong A.C."/>
            <person name="Mcgann P.T."/>
        </authorList>
    </citation>
    <scope>NUCLEOTIDE SEQUENCE [LARGE SCALE GENOMIC DNA]</scope>
    <source>
        <strain evidence="2 3">MRSN571793</strain>
    </source>
</reference>
<dbReference type="OrthoDB" id="1065092at2"/>
<evidence type="ECO:0000256" key="1">
    <source>
        <dbReference type="SAM" id="SignalP"/>
    </source>
</evidence>
<name>A0A4Y8L8K6_9BACT</name>
<evidence type="ECO:0000313" key="3">
    <source>
        <dbReference type="Proteomes" id="UP000297861"/>
    </source>
</evidence>
<protein>
    <recommendedName>
        <fullName evidence="4">DUF5020 family protein</fullName>
    </recommendedName>
</protein>
<sequence length="253" mass="28242">MKNIKSILLGFFCFCFSGILLAQESEVYKPVDFSLQLKNMHLWRGLQITSSAVTDVDLRVKDKNGTFTGGLWGGAGTDGQFKEFDYYFTFSKSGFTFAAWDIYNFSKDATYNNRQVFNYSARETGHFIDLSLAYRFSGSFPLNISWATVVFGRDRGALNEKNLYSTYVSMDYPVLRSDYINLDLGIAGAFALSPEKGTDANFYAKDAGIVNVNIVASKKLQLGSYTLPVSVMGMWNPANNNANIQVALDLITF</sequence>